<dbReference type="OrthoDB" id="10048136at2759"/>
<proteinExistence type="predicted"/>
<accession>A0A8J9VXF2</accession>
<dbReference type="Proteomes" id="UP000838412">
    <property type="component" value="Chromosome 10"/>
</dbReference>
<keyword evidence="3" id="KW-1185">Reference proteome</keyword>
<dbReference type="AlphaFoldDB" id="A0A8J9VXF2"/>
<dbReference type="EMBL" id="OV696695">
    <property type="protein sequence ID" value="CAH1238116.1"/>
    <property type="molecule type" value="Genomic_DNA"/>
</dbReference>
<gene>
    <name evidence="2" type="primary">Hypp5519</name>
    <name evidence="2" type="ORF">BLAG_LOCUS2842</name>
</gene>
<sequence>MYASFVTFPQRSRRRSAWKTPFLPALSSRRSCGTTNQAELLSGDLFKTFLPSRPCYAALHQRAEGSHGIAVSLLLLRSTAPEGRGFLWHCRALIVPASVEDSMRPSAMALALLVMAATVCLAQSVMHNHIFPWYEFKRAETGRLRRPASGDEFDVMLPVEGTSPQNEDETEADPGEGTAPYGVDRDGLPVDAHAQPVHSRLGWMYACYNQKTGKWRFCRGNPRETRARLRTGSAGDVGIPSCPAPPWPCPIPEYACVMD</sequence>
<evidence type="ECO:0000313" key="2">
    <source>
        <dbReference type="EMBL" id="CAH1238116.1"/>
    </source>
</evidence>
<feature type="region of interest" description="Disordered" evidence="1">
    <location>
        <begin position="150"/>
        <end position="188"/>
    </location>
</feature>
<reference evidence="2" key="1">
    <citation type="submission" date="2022-01" db="EMBL/GenBank/DDBJ databases">
        <authorList>
            <person name="Braso-Vives M."/>
        </authorList>
    </citation>
    <scope>NUCLEOTIDE SEQUENCE</scope>
</reference>
<evidence type="ECO:0000313" key="3">
    <source>
        <dbReference type="Proteomes" id="UP000838412"/>
    </source>
</evidence>
<protein>
    <submittedName>
        <fullName evidence="2">Hypp5519 protein</fullName>
    </submittedName>
</protein>
<name>A0A8J9VXF2_BRALA</name>
<organism evidence="2 3">
    <name type="scientific">Branchiostoma lanceolatum</name>
    <name type="common">Common lancelet</name>
    <name type="synonym">Amphioxus lanceolatum</name>
    <dbReference type="NCBI Taxonomy" id="7740"/>
    <lineage>
        <taxon>Eukaryota</taxon>
        <taxon>Metazoa</taxon>
        <taxon>Chordata</taxon>
        <taxon>Cephalochordata</taxon>
        <taxon>Leptocardii</taxon>
        <taxon>Amphioxiformes</taxon>
        <taxon>Branchiostomatidae</taxon>
        <taxon>Branchiostoma</taxon>
    </lineage>
</organism>
<evidence type="ECO:0000256" key="1">
    <source>
        <dbReference type="SAM" id="MobiDB-lite"/>
    </source>
</evidence>